<evidence type="ECO:0000259" key="5">
    <source>
        <dbReference type="PROSITE" id="PS51898"/>
    </source>
</evidence>
<dbReference type="InterPro" id="IPR011010">
    <property type="entry name" value="DNA_brk_join_enz"/>
</dbReference>
<keyword evidence="7" id="KW-1185">Reference proteome</keyword>
<proteinExistence type="inferred from homology"/>
<dbReference type="RefSeq" id="WP_186853320.1">
    <property type="nucleotide sequence ID" value="NZ_JACOPO010000010.1"/>
</dbReference>
<organism evidence="6 7">
    <name type="scientific">Flintibacter hominis</name>
    <dbReference type="NCBI Taxonomy" id="2763048"/>
    <lineage>
        <taxon>Bacteria</taxon>
        <taxon>Bacillati</taxon>
        <taxon>Bacillota</taxon>
        <taxon>Clostridia</taxon>
        <taxon>Eubacteriales</taxon>
        <taxon>Flintibacter</taxon>
    </lineage>
</organism>
<dbReference type="Gene3D" id="1.10.150.130">
    <property type="match status" value="1"/>
</dbReference>
<accession>A0A8J6J360</accession>
<gene>
    <name evidence="6" type="ORF">H8S11_12350</name>
</gene>
<dbReference type="PROSITE" id="PS51898">
    <property type="entry name" value="TYR_RECOMBINASE"/>
    <property type="match status" value="1"/>
</dbReference>
<dbReference type="InterPro" id="IPR013762">
    <property type="entry name" value="Integrase-like_cat_sf"/>
</dbReference>
<dbReference type="Gene3D" id="1.10.443.10">
    <property type="entry name" value="Intergrase catalytic core"/>
    <property type="match status" value="1"/>
</dbReference>
<evidence type="ECO:0000256" key="2">
    <source>
        <dbReference type="ARBA" id="ARBA00022908"/>
    </source>
</evidence>
<dbReference type="Pfam" id="PF00589">
    <property type="entry name" value="Phage_integrase"/>
    <property type="match status" value="1"/>
</dbReference>
<sequence length="361" mass="41832">MATAKQLPSGSWRCQVYAGTAPDGKRQYRSFTAYTKKEAEYAALEWQLHYREISRDSSNMTLAEAMERYLASKDSILSPSTVRGYDIIRRRHLQGLMQIRLNRLTPSMIQEAFNIESKPYTDSQGRVHMPTPKSVHNIHGFFSAVLREYHPALRLNITLPQKELNEQQYLEPEQVGKLLRAIKGSEMEVPILLALWLSLRSSEVTGLTWKYVDFTHNTITVRQARVRNKENQWVEKSTKTTCSTRTLHAPEYIMELLKASKGNDGPEDHVVKIKGNCLLQRLKTILRKNNLPLIRFHDLRHTNCSLMSALGVPERYMMARGGWSSPRVMRSVYDHTMRSKQNEVDQKIDRCFYQLMKEEDA</sequence>
<comment type="similarity">
    <text evidence="1">Belongs to the 'phage' integrase family.</text>
</comment>
<evidence type="ECO:0000313" key="6">
    <source>
        <dbReference type="EMBL" id="MBC5723599.1"/>
    </source>
</evidence>
<keyword evidence="3" id="KW-0238">DNA-binding</keyword>
<dbReference type="SUPFAM" id="SSF56349">
    <property type="entry name" value="DNA breaking-rejoining enzymes"/>
    <property type="match status" value="1"/>
</dbReference>
<keyword evidence="2" id="KW-0229">DNA integration</keyword>
<comment type="caution">
    <text evidence="6">The sequence shown here is derived from an EMBL/GenBank/DDBJ whole genome shotgun (WGS) entry which is preliminary data.</text>
</comment>
<reference evidence="6" key="1">
    <citation type="submission" date="2020-08" db="EMBL/GenBank/DDBJ databases">
        <title>Genome public.</title>
        <authorList>
            <person name="Liu C."/>
            <person name="Sun Q."/>
        </authorList>
    </citation>
    <scope>NUCLEOTIDE SEQUENCE</scope>
    <source>
        <strain evidence="6">NSJ-23</strain>
    </source>
</reference>
<feature type="domain" description="Tyr recombinase" evidence="5">
    <location>
        <begin position="165"/>
        <end position="346"/>
    </location>
</feature>
<dbReference type="InterPro" id="IPR010998">
    <property type="entry name" value="Integrase_recombinase_N"/>
</dbReference>
<dbReference type="CDD" id="cd01189">
    <property type="entry name" value="INT_ICEBs1_C_like"/>
    <property type="match status" value="1"/>
</dbReference>
<dbReference type="AlphaFoldDB" id="A0A8J6J360"/>
<evidence type="ECO:0000256" key="4">
    <source>
        <dbReference type="ARBA" id="ARBA00023172"/>
    </source>
</evidence>
<evidence type="ECO:0000256" key="1">
    <source>
        <dbReference type="ARBA" id="ARBA00008857"/>
    </source>
</evidence>
<dbReference type="GO" id="GO:0006310">
    <property type="term" value="P:DNA recombination"/>
    <property type="evidence" value="ECO:0007669"/>
    <property type="project" value="UniProtKB-KW"/>
</dbReference>
<dbReference type="EMBL" id="JACOPO010000010">
    <property type="protein sequence ID" value="MBC5723599.1"/>
    <property type="molecule type" value="Genomic_DNA"/>
</dbReference>
<dbReference type="GO" id="GO:0015074">
    <property type="term" value="P:DNA integration"/>
    <property type="evidence" value="ECO:0007669"/>
    <property type="project" value="UniProtKB-KW"/>
</dbReference>
<keyword evidence="4" id="KW-0233">DNA recombination</keyword>
<protein>
    <submittedName>
        <fullName evidence="6">Site-specific integrase</fullName>
    </submittedName>
</protein>
<dbReference type="PANTHER" id="PTHR30629:SF6">
    <property type="entry name" value="PROPHAGE INTEGRASE INTA-RELATED"/>
    <property type="match status" value="1"/>
</dbReference>
<dbReference type="Proteomes" id="UP000628736">
    <property type="component" value="Unassembled WGS sequence"/>
</dbReference>
<evidence type="ECO:0000256" key="3">
    <source>
        <dbReference type="ARBA" id="ARBA00023125"/>
    </source>
</evidence>
<dbReference type="GO" id="GO:0003677">
    <property type="term" value="F:DNA binding"/>
    <property type="evidence" value="ECO:0007669"/>
    <property type="project" value="UniProtKB-KW"/>
</dbReference>
<name>A0A8J6J360_9FIRM</name>
<evidence type="ECO:0000313" key="7">
    <source>
        <dbReference type="Proteomes" id="UP000628736"/>
    </source>
</evidence>
<dbReference type="InterPro" id="IPR050808">
    <property type="entry name" value="Phage_Integrase"/>
</dbReference>
<dbReference type="PANTHER" id="PTHR30629">
    <property type="entry name" value="PROPHAGE INTEGRASE"/>
    <property type="match status" value="1"/>
</dbReference>
<dbReference type="InterPro" id="IPR002104">
    <property type="entry name" value="Integrase_catalytic"/>
</dbReference>